<reference evidence="3" key="1">
    <citation type="submission" date="2011-07" db="EMBL/GenBank/DDBJ databases">
        <title>Divergent evolution of antigenic variation in African trypanosomes.</title>
        <authorList>
            <person name="Jackson A.P."/>
            <person name="Berry A."/>
            <person name="Allison H.C."/>
            <person name="Burton P."/>
            <person name="Anderson J."/>
            <person name="Aslett M."/>
            <person name="Brown R."/>
            <person name="Corton N."/>
            <person name="Harris D."/>
            <person name="Hauser H."/>
            <person name="Gamble J."/>
            <person name="Gilderthorp R."/>
            <person name="McQuillan J."/>
            <person name="Quail M.A."/>
            <person name="Sanders M."/>
            <person name="Van Tonder A."/>
            <person name="Ginger M.L."/>
            <person name="Donelson J.E."/>
            <person name="Field M.C."/>
            <person name="Barry J.D."/>
            <person name="Berriman M."/>
            <person name="Hertz-Fowler C."/>
        </authorList>
    </citation>
    <scope>NUCLEOTIDE SEQUENCE [LARGE SCALE GENOMIC DNA]</scope>
    <source>
        <strain evidence="3">IL3000</strain>
    </source>
</reference>
<evidence type="ECO:0000313" key="2">
    <source>
        <dbReference type="EMBL" id="CCD14344.1"/>
    </source>
</evidence>
<dbReference type="AlphaFoldDB" id="F9WAS3"/>
<proteinExistence type="predicted"/>
<reference evidence="2 3" key="2">
    <citation type="journal article" date="2012" name="Proc. Natl. Acad. Sci. U.S.A.">
        <title>Antigenic diversity is generated by distinct evolutionary mechanisms in African trypanosome species.</title>
        <authorList>
            <person name="Jackson A.P."/>
            <person name="Berry A."/>
            <person name="Aslett M."/>
            <person name="Allison H.C."/>
            <person name="Burton P."/>
            <person name="Vavrova-Anderson J."/>
            <person name="Brown R."/>
            <person name="Browne H."/>
            <person name="Corton N."/>
            <person name="Hauser H."/>
            <person name="Gamble J."/>
            <person name="Gilderthorp R."/>
            <person name="Marcello L."/>
            <person name="McQuillan J."/>
            <person name="Otto T.D."/>
            <person name="Quail M.A."/>
            <person name="Sanders M.J."/>
            <person name="van Tonder A."/>
            <person name="Ginger M.L."/>
            <person name="Field M.C."/>
            <person name="Barry J.D."/>
            <person name="Hertz-Fowler C."/>
            <person name="Berriman M."/>
        </authorList>
    </citation>
    <scope>NUCLEOTIDE SEQUENCE [LARGE SCALE GENOMIC DNA]</scope>
    <source>
        <strain evidence="2 3">IL3000</strain>
    </source>
</reference>
<name>F9WAS3_TRYCI</name>
<keyword evidence="3" id="KW-1185">Reference proteome</keyword>
<accession>F9WAS3</accession>
<evidence type="ECO:0000313" key="3">
    <source>
        <dbReference type="Proteomes" id="UP000000702"/>
    </source>
</evidence>
<gene>
    <name evidence="2" type="ORF">TCIL3000_0_05370</name>
</gene>
<organism evidence="2 3">
    <name type="scientific">Trypanosoma congolense (strain IL3000)</name>
    <dbReference type="NCBI Taxonomy" id="1068625"/>
    <lineage>
        <taxon>Eukaryota</taxon>
        <taxon>Discoba</taxon>
        <taxon>Euglenozoa</taxon>
        <taxon>Kinetoplastea</taxon>
        <taxon>Metakinetoplastina</taxon>
        <taxon>Trypanosomatida</taxon>
        <taxon>Trypanosomatidae</taxon>
        <taxon>Trypanosoma</taxon>
        <taxon>Nannomonas</taxon>
    </lineage>
</organism>
<sequence>MHIEERKTTFLRNVHVSSFSRGPAPMNSTPFTDTGDSIGVLTPPLVSPYITLKTHPQVHSTLKMPKHTCRGDGTTPLPWWGTPSTPGGNAGPGYTSSLKTETAPLGGLSKRGEEGYPKIFYPKIPF</sequence>
<protein>
    <submittedName>
        <fullName evidence="2">Uncharacterized protein</fullName>
    </submittedName>
</protein>
<feature type="region of interest" description="Disordered" evidence="1">
    <location>
        <begin position="63"/>
        <end position="111"/>
    </location>
</feature>
<comment type="caution">
    <text evidence="2">The sequence shown here is derived from an EMBL/GenBank/DDBJ whole genome shotgun (WGS) entry which is preliminary data.</text>
</comment>
<dbReference type="Proteomes" id="UP000000702">
    <property type="component" value="Unassembled WGS sequence"/>
</dbReference>
<dbReference type="EMBL" id="CAEQ01001476">
    <property type="protein sequence ID" value="CCD14344.1"/>
    <property type="molecule type" value="Genomic_DNA"/>
</dbReference>
<evidence type="ECO:0000256" key="1">
    <source>
        <dbReference type="SAM" id="MobiDB-lite"/>
    </source>
</evidence>